<name>A0ABY0HKC7_9PEZI</name>
<keyword evidence="8" id="KW-0472">Membrane</keyword>
<evidence type="ECO:0000313" key="10">
    <source>
        <dbReference type="EMBL" id="RYO95496.1"/>
    </source>
</evidence>
<feature type="transmembrane region" description="Helical" evidence="8">
    <location>
        <begin position="446"/>
        <end position="467"/>
    </location>
</feature>
<organism evidence="10 11">
    <name type="scientific">Monosporascus cannonballus</name>
    <dbReference type="NCBI Taxonomy" id="155416"/>
    <lineage>
        <taxon>Eukaryota</taxon>
        <taxon>Fungi</taxon>
        <taxon>Dikarya</taxon>
        <taxon>Ascomycota</taxon>
        <taxon>Pezizomycotina</taxon>
        <taxon>Sordariomycetes</taxon>
        <taxon>Xylariomycetidae</taxon>
        <taxon>Xylariales</taxon>
        <taxon>Xylariales incertae sedis</taxon>
        <taxon>Monosporascus</taxon>
    </lineage>
</organism>
<dbReference type="Pfam" id="PF01494">
    <property type="entry name" value="FAD_binding_3"/>
    <property type="match status" value="1"/>
</dbReference>
<dbReference type="InterPro" id="IPR036188">
    <property type="entry name" value="FAD/NAD-bd_sf"/>
</dbReference>
<accession>A0ABY0HKC7</accession>
<gene>
    <name evidence="10" type="ORF">DL762_000058</name>
</gene>
<evidence type="ECO:0000256" key="1">
    <source>
        <dbReference type="ARBA" id="ARBA00001974"/>
    </source>
</evidence>
<comment type="caution">
    <text evidence="10">The sequence shown here is derived from an EMBL/GenBank/DDBJ whole genome shotgun (WGS) entry which is preliminary data.</text>
</comment>
<dbReference type="InterPro" id="IPR002938">
    <property type="entry name" value="FAD-bd"/>
</dbReference>
<proteinExistence type="predicted"/>
<dbReference type="Gene3D" id="3.50.50.60">
    <property type="entry name" value="FAD/NAD(P)-binding domain"/>
    <property type="match status" value="1"/>
</dbReference>
<feature type="domain" description="FAD-binding" evidence="9">
    <location>
        <begin position="2"/>
        <end position="343"/>
    </location>
</feature>
<keyword evidence="11" id="KW-1185">Reference proteome</keyword>
<dbReference type="EMBL" id="QJNS01000001">
    <property type="protein sequence ID" value="RYO95496.1"/>
    <property type="molecule type" value="Genomic_DNA"/>
</dbReference>
<keyword evidence="8" id="KW-1133">Transmembrane helix</keyword>
<comment type="cofactor">
    <cofactor evidence="1">
        <name>FAD</name>
        <dbReference type="ChEBI" id="CHEBI:57692"/>
    </cofactor>
</comment>
<comment type="pathway">
    <text evidence="2">Secondary metabolite biosynthesis.</text>
</comment>
<evidence type="ECO:0000256" key="7">
    <source>
        <dbReference type="ARBA" id="ARBA00023033"/>
    </source>
</evidence>
<dbReference type="PANTHER" id="PTHR46028:SF2">
    <property type="entry name" value="KYNURENINE 3-MONOOXYGENASE"/>
    <property type="match status" value="1"/>
</dbReference>
<keyword evidence="6" id="KW-0560">Oxidoreductase</keyword>
<evidence type="ECO:0000256" key="6">
    <source>
        <dbReference type="ARBA" id="ARBA00023002"/>
    </source>
</evidence>
<evidence type="ECO:0000256" key="2">
    <source>
        <dbReference type="ARBA" id="ARBA00005179"/>
    </source>
</evidence>
<dbReference type="PANTHER" id="PTHR46028">
    <property type="entry name" value="KYNURENINE 3-MONOOXYGENASE"/>
    <property type="match status" value="1"/>
</dbReference>
<evidence type="ECO:0000256" key="4">
    <source>
        <dbReference type="ARBA" id="ARBA00022827"/>
    </source>
</evidence>
<evidence type="ECO:0000256" key="5">
    <source>
        <dbReference type="ARBA" id="ARBA00022857"/>
    </source>
</evidence>
<keyword evidence="3" id="KW-0285">Flavoprotein</keyword>
<reference evidence="10 11" key="1">
    <citation type="submission" date="2018-06" db="EMBL/GenBank/DDBJ databases">
        <title>Complete Genomes of Monosporascus.</title>
        <authorList>
            <person name="Robinson A.J."/>
            <person name="Natvig D.O."/>
        </authorList>
    </citation>
    <scope>NUCLEOTIDE SEQUENCE [LARGE SCALE GENOMIC DNA]</scope>
    <source>
        <strain evidence="10 11">CBS 609.92</strain>
    </source>
</reference>
<evidence type="ECO:0000256" key="8">
    <source>
        <dbReference type="SAM" id="Phobius"/>
    </source>
</evidence>
<protein>
    <recommendedName>
        <fullName evidence="9">FAD-binding domain-containing protein</fullName>
    </recommendedName>
</protein>
<keyword evidence="4" id="KW-0274">FAD</keyword>
<keyword evidence="5" id="KW-0521">NADP</keyword>
<evidence type="ECO:0000259" key="9">
    <source>
        <dbReference type="Pfam" id="PF01494"/>
    </source>
</evidence>
<evidence type="ECO:0000313" key="11">
    <source>
        <dbReference type="Proteomes" id="UP000294003"/>
    </source>
</evidence>
<keyword evidence="8" id="KW-0812">Transmembrane</keyword>
<evidence type="ECO:0000256" key="3">
    <source>
        <dbReference type="ARBA" id="ARBA00022630"/>
    </source>
</evidence>
<keyword evidence="7" id="KW-0503">Monooxygenase</keyword>
<sequence length="485" mass="54696">MKVVICGAGPVGALAALYAARKGYEVEIYEMRGDVTAEDKEATRQLGKSINITMSDRGFEALEQSGDRGLVQDVVNGTIPVFAREVHGVSNLGHLTSTKIRYHVQDKPLRVVSRGGLRDILLNRILGMPNVKSYYNRKLVHADLDAKVAVFTDPRWKDAYAGQKHVCVAFDLLIGADGAHSAVRHNLTRYINMDISQRWLDLCWCEFLVSQTTEGRPKIALDTLHVWPQKDCMFLALPNPDGTFTCNLFAPAAIIRDLKRSGKGSAVVEFFCQKFPGIVPQLMTPNELLDQFCRTTPAELHDMRVSPISYKNRCILVGDAAHTMVPFYGQGMNTGLEDVRVLFQDYLSRIPDDHLSRGGLPDELPLFSEYSAQRQPDVAVMTALALENYAEMRLAQKSWAKSARRWLEETLQARFPGLGWSTLYSRVAFSCERFTEIQRKNEQQTFVLKALLISFIIFFFTLCAIMFSMVCRWEHLLPAPLPFSF</sequence>
<dbReference type="Proteomes" id="UP000294003">
    <property type="component" value="Unassembled WGS sequence"/>
</dbReference>
<dbReference type="PRINTS" id="PR00420">
    <property type="entry name" value="RNGMNOXGNASE"/>
</dbReference>
<dbReference type="SUPFAM" id="SSF51905">
    <property type="entry name" value="FAD/NAD(P)-binding domain"/>
    <property type="match status" value="1"/>
</dbReference>